<dbReference type="SMART" id="SM00903">
    <property type="entry name" value="Flavin_Reduct"/>
    <property type="match status" value="1"/>
</dbReference>
<dbReference type="InterPro" id="IPR050268">
    <property type="entry name" value="NADH-dep_flavin_reductase"/>
</dbReference>
<name>A0A1B2F491_PSEPU</name>
<keyword evidence="1" id="KW-0560">Oxidoreductase</keyword>
<protein>
    <submittedName>
        <fullName evidence="3">FMN reductase (NADH) NtaB</fullName>
    </submittedName>
</protein>
<dbReference type="AlphaFoldDB" id="A0A1B2F491"/>
<dbReference type="Pfam" id="PF01613">
    <property type="entry name" value="Flavin_Reduct"/>
    <property type="match status" value="1"/>
</dbReference>
<dbReference type="SUPFAM" id="SSF50475">
    <property type="entry name" value="FMN-binding split barrel"/>
    <property type="match status" value="1"/>
</dbReference>
<evidence type="ECO:0000313" key="3">
    <source>
        <dbReference type="EMBL" id="ANY87050.1"/>
    </source>
</evidence>
<dbReference type="GO" id="GO:0010181">
    <property type="term" value="F:FMN binding"/>
    <property type="evidence" value="ECO:0007669"/>
    <property type="project" value="InterPro"/>
</dbReference>
<dbReference type="InterPro" id="IPR002563">
    <property type="entry name" value="Flavin_Rdtase-like_dom"/>
</dbReference>
<dbReference type="RefSeq" id="WP_081337513.1">
    <property type="nucleotide sequence ID" value="NZ_CP016634.1"/>
</dbReference>
<reference evidence="3" key="1">
    <citation type="submission" date="2016-07" db="EMBL/GenBank/DDBJ databases">
        <title>New class B carbapenemase carried by novel plasmid in Pseudomonas putida enviromental strain in eastern Amazonia.</title>
        <authorList>
            <person name="Souza C.O."/>
            <person name="Lima K.V."/>
            <person name="Brasiliense D.M."/>
            <person name="Perez-Chaparro P.J."/>
            <person name="Mamizuka E.M."/>
            <person name="Lima M.O."/>
            <person name="Lima L.N."/>
            <person name="McCulloch J.A."/>
        </authorList>
    </citation>
    <scope>NUCLEOTIDE SEQUENCE [LARGE SCALE GENOMIC DNA]</scope>
    <source>
        <strain evidence="3">IEC33019</strain>
    </source>
</reference>
<gene>
    <name evidence="3" type="primary">ntaB</name>
    <name evidence="3" type="ORF">IEC33019_1482</name>
</gene>
<proteinExistence type="predicted"/>
<dbReference type="InterPro" id="IPR012349">
    <property type="entry name" value="Split_barrel_FMN-bd"/>
</dbReference>
<evidence type="ECO:0000259" key="2">
    <source>
        <dbReference type="SMART" id="SM00903"/>
    </source>
</evidence>
<accession>A0A1B2F491</accession>
<organism evidence="3">
    <name type="scientific">Pseudomonas putida</name>
    <name type="common">Arthrobacter siderocapsulatus</name>
    <dbReference type="NCBI Taxonomy" id="303"/>
    <lineage>
        <taxon>Bacteria</taxon>
        <taxon>Pseudomonadati</taxon>
        <taxon>Pseudomonadota</taxon>
        <taxon>Gammaproteobacteria</taxon>
        <taxon>Pseudomonadales</taxon>
        <taxon>Pseudomonadaceae</taxon>
        <taxon>Pseudomonas</taxon>
    </lineage>
</organism>
<dbReference type="Gene3D" id="2.30.110.10">
    <property type="entry name" value="Electron Transport, Fmn-binding Protein, Chain A"/>
    <property type="match status" value="1"/>
</dbReference>
<dbReference type="GO" id="GO:0042602">
    <property type="term" value="F:riboflavin reductase (NADPH) activity"/>
    <property type="evidence" value="ECO:0007669"/>
    <property type="project" value="TreeGrafter"/>
</dbReference>
<sequence length="176" mass="18591">MSMTASKAPITEPTMSTQDFITAMGRCATGVTVIATDGAAGRFGVTVSAMCSVSAEPPLLLVCVNRNNLANAAIHQNHCFSVNVIGEHQQQVAQVFAGQVKIENGDRFSCASWVNEVTGAPVLEDALASFDCVVEQQHELGTHTVFVGRVQRATSTDGSAVAYSQRSFCSLVARLP</sequence>
<feature type="domain" description="Flavin reductase like" evidence="2">
    <location>
        <begin position="24"/>
        <end position="170"/>
    </location>
</feature>
<dbReference type="PANTHER" id="PTHR30466:SF1">
    <property type="entry name" value="FMN REDUCTASE (NADH) RUTF"/>
    <property type="match status" value="1"/>
</dbReference>
<dbReference type="EMBL" id="CP016634">
    <property type="protein sequence ID" value="ANY87050.1"/>
    <property type="molecule type" value="Genomic_DNA"/>
</dbReference>
<dbReference type="PANTHER" id="PTHR30466">
    <property type="entry name" value="FLAVIN REDUCTASE"/>
    <property type="match status" value="1"/>
</dbReference>
<dbReference type="GO" id="GO:0006208">
    <property type="term" value="P:pyrimidine nucleobase catabolic process"/>
    <property type="evidence" value="ECO:0007669"/>
    <property type="project" value="TreeGrafter"/>
</dbReference>
<evidence type="ECO:0000256" key="1">
    <source>
        <dbReference type="ARBA" id="ARBA00023002"/>
    </source>
</evidence>